<dbReference type="InterPro" id="IPR018392">
    <property type="entry name" value="LysM"/>
</dbReference>
<evidence type="ECO:0000313" key="4">
    <source>
        <dbReference type="EMBL" id="MBB4679449.1"/>
    </source>
</evidence>
<dbReference type="Gene3D" id="3.10.350.10">
    <property type="entry name" value="LysM domain"/>
    <property type="match status" value="2"/>
</dbReference>
<dbReference type="GO" id="GO:0003677">
    <property type="term" value="F:DNA binding"/>
    <property type="evidence" value="ECO:0007669"/>
    <property type="project" value="UniProtKB-KW"/>
</dbReference>
<dbReference type="SMART" id="SM00257">
    <property type="entry name" value="LysM"/>
    <property type="match status" value="2"/>
</dbReference>
<feature type="region of interest" description="Disordered" evidence="1">
    <location>
        <begin position="287"/>
        <end position="357"/>
    </location>
</feature>
<feature type="domain" description="LysM" evidence="3">
    <location>
        <begin position="189"/>
        <end position="238"/>
    </location>
</feature>
<dbReference type="InterPro" id="IPR011990">
    <property type="entry name" value="TPR-like_helical_dom_sf"/>
</dbReference>
<reference evidence="4 5" key="1">
    <citation type="submission" date="2020-08" db="EMBL/GenBank/DDBJ databases">
        <title>Sequencing the genomes of 1000 actinobacteria strains.</title>
        <authorList>
            <person name="Klenk H.-P."/>
        </authorList>
    </citation>
    <scope>NUCLEOTIDE SEQUENCE [LARGE SCALE GENOMIC DNA]</scope>
    <source>
        <strain evidence="4 5">DSM 44230</strain>
    </source>
</reference>
<evidence type="ECO:0000256" key="2">
    <source>
        <dbReference type="SAM" id="Phobius"/>
    </source>
</evidence>
<feature type="compositionally biased region" description="Pro residues" evidence="1">
    <location>
        <begin position="343"/>
        <end position="352"/>
    </location>
</feature>
<keyword evidence="5" id="KW-1185">Reference proteome</keyword>
<comment type="caution">
    <text evidence="4">The sequence shown here is derived from an EMBL/GenBank/DDBJ whole genome shotgun (WGS) entry which is preliminary data.</text>
</comment>
<dbReference type="Pfam" id="PF03704">
    <property type="entry name" value="BTAD"/>
    <property type="match status" value="1"/>
</dbReference>
<dbReference type="PANTHER" id="PTHR35807">
    <property type="entry name" value="TRANSCRIPTIONAL REGULATOR REDD-RELATED"/>
    <property type="match status" value="1"/>
</dbReference>
<dbReference type="Gene3D" id="1.25.40.10">
    <property type="entry name" value="Tetratricopeptide repeat domain"/>
    <property type="match status" value="1"/>
</dbReference>
<evidence type="ECO:0000259" key="3">
    <source>
        <dbReference type="PROSITE" id="PS51782"/>
    </source>
</evidence>
<organism evidence="4 5">
    <name type="scientific">Crossiella cryophila</name>
    <dbReference type="NCBI Taxonomy" id="43355"/>
    <lineage>
        <taxon>Bacteria</taxon>
        <taxon>Bacillati</taxon>
        <taxon>Actinomycetota</taxon>
        <taxon>Actinomycetes</taxon>
        <taxon>Pseudonocardiales</taxon>
        <taxon>Pseudonocardiaceae</taxon>
        <taxon>Crossiella</taxon>
    </lineage>
</organism>
<keyword evidence="2" id="KW-0812">Transmembrane</keyword>
<feature type="transmembrane region" description="Helical" evidence="2">
    <location>
        <begin position="75"/>
        <end position="97"/>
    </location>
</feature>
<name>A0A7W7FXX6_9PSEU</name>
<feature type="compositionally biased region" description="Pro residues" evidence="1">
    <location>
        <begin position="311"/>
        <end position="327"/>
    </location>
</feature>
<evidence type="ECO:0000313" key="5">
    <source>
        <dbReference type="Proteomes" id="UP000533598"/>
    </source>
</evidence>
<evidence type="ECO:0000256" key="1">
    <source>
        <dbReference type="SAM" id="MobiDB-lite"/>
    </source>
</evidence>
<accession>A0A7W7FXX6</accession>
<feature type="compositionally biased region" description="Low complexity" evidence="1">
    <location>
        <begin position="328"/>
        <end position="342"/>
    </location>
</feature>
<keyword evidence="2" id="KW-0472">Membrane</keyword>
<dbReference type="InterPro" id="IPR005158">
    <property type="entry name" value="BTAD"/>
</dbReference>
<dbReference type="Proteomes" id="UP000533598">
    <property type="component" value="Unassembled WGS sequence"/>
</dbReference>
<sequence length="919" mass="97641">MTSTRPPRRPGDLARGLAAVLLVATMVVGLPVGLLEFGADPRRLMPDPWPRWAEIDVWLERTWHAARFALGDGTLIPGLLLAVLWLTWLVMLGLVLTETIHQLRRGIHTVRSGVGPRRWIAGLVAAILIVLLPQSAVALPATGSTPVATALHDPEGSGRGTVRKATVSTVDAGLARRRTVDPAVRPECPRLTVQPGDTMASLARTHLGDPRRHNEIHRLNADRIPNAHALYPGDVLLLPPPASNTPPVGTRTVTVSAGETASSIAQREYGHHGGWWRLWNDNHHRPQPDGRSWTDPDQLRPGWRLWITQPPTRPGTPPPPTPPPPPATTTTSPSPSPATVAPTPNPGQPSPGAPAETVVKMPSGAIVGIGFALSIAVAATALRLRRRHRRRLTGTLQPPAPSPAMPPTVALLERAARPHDPEPAPRRSWPPPPAVLTAHTDTGNVRTLDLADAAGLGLTGEGATAAARAMVTAILATDTRYPAELLLAGAPATECLPALAPAEQPGVRCFADLAPALEVLEAEVARRTRLHVDAELDDHRGAPATAETAERQFDPDEAVPTLLLLTTPEAASTPRLRSVLELGRQLGVVGLLLGSWSSRLDIAADGLIATASGEHTAAMVGARAETLTDTEAAETLSVVLAARGGADPVASAPEARTETATVEATAAPTRPAPVRLQVFGPPRITVVGKEITHGLRNLGREVLAYLATHPSGTGAAALQDQLMPEVAADTGRAQIHTAVSNIRTALRKATGIAEAQFVHSRGGRYRLDPELIAVDAHELAATILQARAAIGEQDQSRALRRVLDLARPGPPLDEVGYLWAEEIRESLRQQASNALLRLATLVREPDPETAIDALSVAIALDPYAESVYQQLVQLHLDVGHRSAAVAIYRQLKVRLADIDTEPTLETEALLQQKVPSSTA</sequence>
<keyword evidence="4" id="KW-0238">DNA-binding</keyword>
<protein>
    <submittedName>
        <fullName evidence="4">DNA-binding SARP family transcriptional activator</fullName>
    </submittedName>
</protein>
<dbReference type="Pfam" id="PF01476">
    <property type="entry name" value="LysM"/>
    <property type="match status" value="1"/>
</dbReference>
<dbReference type="InterPro" id="IPR036779">
    <property type="entry name" value="LysM_dom_sf"/>
</dbReference>
<gene>
    <name evidence="4" type="ORF">HNR67_005567</name>
</gene>
<feature type="transmembrane region" description="Helical" evidence="2">
    <location>
        <begin position="12"/>
        <end position="35"/>
    </location>
</feature>
<feature type="compositionally biased region" description="Basic and acidic residues" evidence="1">
    <location>
        <begin position="287"/>
        <end position="298"/>
    </location>
</feature>
<dbReference type="InterPro" id="IPR036388">
    <property type="entry name" value="WH-like_DNA-bd_sf"/>
</dbReference>
<dbReference type="InterPro" id="IPR051677">
    <property type="entry name" value="AfsR-DnrI-RedD_regulator"/>
</dbReference>
<feature type="transmembrane region" description="Helical" evidence="2">
    <location>
        <begin position="118"/>
        <end position="139"/>
    </location>
</feature>
<dbReference type="PROSITE" id="PS51782">
    <property type="entry name" value="LYSM"/>
    <property type="match status" value="1"/>
</dbReference>
<dbReference type="CDD" id="cd00118">
    <property type="entry name" value="LysM"/>
    <property type="match status" value="2"/>
</dbReference>
<dbReference type="AlphaFoldDB" id="A0A7W7FXX6"/>
<dbReference type="EMBL" id="JACHMH010000001">
    <property type="protein sequence ID" value="MBB4679449.1"/>
    <property type="molecule type" value="Genomic_DNA"/>
</dbReference>
<dbReference type="SMART" id="SM01043">
    <property type="entry name" value="BTAD"/>
    <property type="match status" value="1"/>
</dbReference>
<keyword evidence="2" id="KW-1133">Transmembrane helix</keyword>
<dbReference type="SUPFAM" id="SSF48452">
    <property type="entry name" value="TPR-like"/>
    <property type="match status" value="1"/>
</dbReference>
<dbReference type="Gene3D" id="1.10.10.10">
    <property type="entry name" value="Winged helix-like DNA-binding domain superfamily/Winged helix DNA-binding domain"/>
    <property type="match status" value="1"/>
</dbReference>
<proteinExistence type="predicted"/>
<dbReference type="RefSeq" id="WP_185005200.1">
    <property type="nucleotide sequence ID" value="NZ_BAAAUI010000001.1"/>
</dbReference>